<geneLocation type="mitochondrion" evidence="17"/>
<evidence type="ECO:0000256" key="15">
    <source>
        <dbReference type="ARBA" id="ARBA00049551"/>
    </source>
</evidence>
<dbReference type="InterPro" id="IPR050269">
    <property type="entry name" value="ComplexI_Subunit6"/>
</dbReference>
<evidence type="ECO:0000256" key="14">
    <source>
        <dbReference type="ARBA" id="ARBA00031019"/>
    </source>
</evidence>
<comment type="subcellular location">
    <subcellularLocation>
        <location evidence="1">Mitochondrion membrane</location>
        <topology evidence="1">Multi-pass membrane protein</topology>
    </subcellularLocation>
</comment>
<evidence type="ECO:0000256" key="8">
    <source>
        <dbReference type="ARBA" id="ARBA00022967"/>
    </source>
</evidence>
<evidence type="ECO:0000256" key="6">
    <source>
        <dbReference type="ARBA" id="ARBA00022660"/>
    </source>
</evidence>
<evidence type="ECO:0000256" key="7">
    <source>
        <dbReference type="ARBA" id="ARBA00022692"/>
    </source>
</evidence>
<keyword evidence="13 16" id="KW-0472">Membrane</keyword>
<evidence type="ECO:0000256" key="5">
    <source>
        <dbReference type="ARBA" id="ARBA00022448"/>
    </source>
</evidence>
<feature type="transmembrane region" description="Helical" evidence="16">
    <location>
        <begin position="134"/>
        <end position="161"/>
    </location>
</feature>
<proteinExistence type="inferred from homology"/>
<organism evidence="17">
    <name type="scientific">Leiolepis belliana belliana</name>
    <dbReference type="NCBI Taxonomy" id="181672"/>
    <lineage>
        <taxon>Eukaryota</taxon>
        <taxon>Metazoa</taxon>
        <taxon>Chordata</taxon>
        <taxon>Craniata</taxon>
        <taxon>Vertebrata</taxon>
        <taxon>Euteleostomi</taxon>
        <taxon>Lepidosauria</taxon>
        <taxon>Squamata</taxon>
        <taxon>Bifurcata</taxon>
        <taxon>Unidentata</taxon>
        <taxon>Episquamata</taxon>
        <taxon>Toxicofera</taxon>
        <taxon>Iguania</taxon>
        <taxon>Acrodonta</taxon>
        <taxon>Agamidae</taxon>
        <taxon>Leiolepinae</taxon>
        <taxon>Leiolepis</taxon>
    </lineage>
</organism>
<feature type="transmembrane region" description="Helical" evidence="16">
    <location>
        <begin position="50"/>
        <end position="74"/>
    </location>
</feature>
<evidence type="ECO:0000256" key="9">
    <source>
        <dbReference type="ARBA" id="ARBA00022982"/>
    </source>
</evidence>
<sequence length="173" mass="19480">MYLCIICCCSPFFWGWSVWHLILLHVLGRGLWWYVLLLGVRFLLELEESFVALVLFVVYLGGMLVVSAYSVALFSDLYREAWGNWFVVMYILGYMVGVLVIGWWFGYDHCDFEVWLGSNGGAYVECSGFEGVSIFYGAGGVSLLTVGVGFLLTLFVVLELVRGVSFSSKRIVS</sequence>
<keyword evidence="5" id="KW-0813">Transport</keyword>
<protein>
    <recommendedName>
        <fullName evidence="4">NADH-ubiquinone oxidoreductase chain 6</fullName>
        <ecNumber evidence="3">7.1.1.2</ecNumber>
    </recommendedName>
    <alternativeName>
        <fullName evidence="14">NADH dehydrogenase subunit 6</fullName>
    </alternativeName>
</protein>
<dbReference type="GO" id="GO:0031966">
    <property type="term" value="C:mitochondrial membrane"/>
    <property type="evidence" value="ECO:0007669"/>
    <property type="project" value="UniProtKB-SubCell"/>
</dbReference>
<dbReference type="EC" id="7.1.1.2" evidence="3"/>
<keyword evidence="8" id="KW-1278">Translocase</keyword>
<evidence type="ECO:0000256" key="10">
    <source>
        <dbReference type="ARBA" id="ARBA00022989"/>
    </source>
</evidence>
<accession>A0A0A8J421</accession>
<feature type="transmembrane region" description="Helical" evidence="16">
    <location>
        <begin position="21"/>
        <end position="44"/>
    </location>
</feature>
<dbReference type="PANTHER" id="PTHR11435:SF1">
    <property type="entry name" value="NADH-UBIQUINONE OXIDOREDUCTASE CHAIN 6"/>
    <property type="match status" value="1"/>
</dbReference>
<evidence type="ECO:0000256" key="13">
    <source>
        <dbReference type="ARBA" id="ARBA00023136"/>
    </source>
</evidence>
<evidence type="ECO:0000313" key="17">
    <source>
        <dbReference type="EMBL" id="BAQ00119.1"/>
    </source>
</evidence>
<evidence type="ECO:0000256" key="2">
    <source>
        <dbReference type="ARBA" id="ARBA00005698"/>
    </source>
</evidence>
<gene>
    <name evidence="17" type="primary">ND6</name>
</gene>
<keyword evidence="9" id="KW-0249">Electron transport</keyword>
<evidence type="ECO:0000256" key="1">
    <source>
        <dbReference type="ARBA" id="ARBA00004225"/>
    </source>
</evidence>
<dbReference type="AlphaFoldDB" id="A0A0A8J421"/>
<comment type="catalytic activity">
    <reaction evidence="15">
        <text>a ubiquinone + NADH + 5 H(+)(in) = a ubiquinol + NAD(+) + 4 H(+)(out)</text>
        <dbReference type="Rhea" id="RHEA:29091"/>
        <dbReference type="Rhea" id="RHEA-COMP:9565"/>
        <dbReference type="Rhea" id="RHEA-COMP:9566"/>
        <dbReference type="ChEBI" id="CHEBI:15378"/>
        <dbReference type="ChEBI" id="CHEBI:16389"/>
        <dbReference type="ChEBI" id="CHEBI:17976"/>
        <dbReference type="ChEBI" id="CHEBI:57540"/>
        <dbReference type="ChEBI" id="CHEBI:57945"/>
        <dbReference type="EC" id="7.1.1.2"/>
    </reaction>
</comment>
<evidence type="ECO:0000256" key="11">
    <source>
        <dbReference type="ARBA" id="ARBA00023027"/>
    </source>
</evidence>
<dbReference type="EMBL" id="AB537554">
    <property type="protein sequence ID" value="BAQ00119.1"/>
    <property type="molecule type" value="Genomic_DNA"/>
</dbReference>
<keyword evidence="12 17" id="KW-0496">Mitochondrion</keyword>
<name>A0A0A8J421_LEIBE</name>
<evidence type="ECO:0000256" key="3">
    <source>
        <dbReference type="ARBA" id="ARBA00012944"/>
    </source>
</evidence>
<dbReference type="GO" id="GO:0008137">
    <property type="term" value="F:NADH dehydrogenase (ubiquinone) activity"/>
    <property type="evidence" value="ECO:0007669"/>
    <property type="project" value="UniProtKB-EC"/>
</dbReference>
<keyword evidence="11" id="KW-0520">NAD</keyword>
<feature type="transmembrane region" description="Helical" evidence="16">
    <location>
        <begin position="86"/>
        <end position="106"/>
    </location>
</feature>
<evidence type="ECO:0000256" key="16">
    <source>
        <dbReference type="SAM" id="Phobius"/>
    </source>
</evidence>
<keyword evidence="6" id="KW-0679">Respiratory chain</keyword>
<reference evidence="17" key="1">
    <citation type="submission" date="2009-12" db="EMBL/GenBank/DDBJ databases">
        <title>Complete mitochondrial genome analysis and comparative FISH mapping of three butterfly lizards.</title>
        <authorList>
            <person name="Srikulnath K."/>
            <person name="Nishida C."/>
            <person name="Matsubara K."/>
            <person name="Uno Y."/>
            <person name="Thongpan A."/>
            <person name="Suputtitada S."/>
            <person name="Matsuda Y."/>
            <person name="Apisitwanich S."/>
        </authorList>
    </citation>
    <scope>NUCLEOTIDE SEQUENCE</scope>
    <source>
        <tissue evidence="17">Liver</tissue>
    </source>
</reference>
<dbReference type="PANTHER" id="PTHR11435">
    <property type="entry name" value="NADH UBIQUINONE OXIDOREDUCTASE SUBUNIT ND6"/>
    <property type="match status" value="1"/>
</dbReference>
<keyword evidence="7 16" id="KW-0812">Transmembrane</keyword>
<comment type="similarity">
    <text evidence="2">Belongs to the complex I subunit 6 family.</text>
</comment>
<evidence type="ECO:0000256" key="4">
    <source>
        <dbReference type="ARBA" id="ARBA00021095"/>
    </source>
</evidence>
<evidence type="ECO:0000256" key="12">
    <source>
        <dbReference type="ARBA" id="ARBA00023128"/>
    </source>
</evidence>
<keyword evidence="10 16" id="KW-1133">Transmembrane helix</keyword>